<protein>
    <submittedName>
        <fullName evidence="10">ABC transporter permease subunit</fullName>
    </submittedName>
</protein>
<evidence type="ECO:0000313" key="10">
    <source>
        <dbReference type="EMBL" id="MSU91236.1"/>
    </source>
</evidence>
<keyword evidence="6 7" id="KW-0472">Membrane</keyword>
<dbReference type="Pfam" id="PF00528">
    <property type="entry name" value="BPD_transp_1"/>
    <property type="match status" value="1"/>
</dbReference>
<dbReference type="AlphaFoldDB" id="A0A6L5Z3X0"/>
<dbReference type="EMBL" id="WIND01000017">
    <property type="protein sequence ID" value="MSU91236.1"/>
    <property type="molecule type" value="Genomic_DNA"/>
</dbReference>
<feature type="transmembrane region" description="Helical" evidence="7">
    <location>
        <begin position="355"/>
        <end position="383"/>
    </location>
</feature>
<dbReference type="SUPFAM" id="SSF161098">
    <property type="entry name" value="MetI-like"/>
    <property type="match status" value="1"/>
</dbReference>
<dbReference type="PANTHER" id="PTHR43163:SF6">
    <property type="entry name" value="DIPEPTIDE TRANSPORT SYSTEM PERMEASE PROTEIN DPPB-RELATED"/>
    <property type="match status" value="1"/>
</dbReference>
<dbReference type="Gene3D" id="1.10.3720.10">
    <property type="entry name" value="MetI-like"/>
    <property type="match status" value="1"/>
</dbReference>
<feature type="transmembrane region" description="Helical" evidence="7">
    <location>
        <begin position="323"/>
        <end position="343"/>
    </location>
</feature>
<dbReference type="InterPro" id="IPR035906">
    <property type="entry name" value="MetI-like_sf"/>
</dbReference>
<keyword evidence="3" id="KW-1003">Cell membrane</keyword>
<evidence type="ECO:0000256" key="4">
    <source>
        <dbReference type="ARBA" id="ARBA00022692"/>
    </source>
</evidence>
<evidence type="ECO:0000256" key="1">
    <source>
        <dbReference type="ARBA" id="ARBA00004651"/>
    </source>
</evidence>
<reference evidence="10 11" key="1">
    <citation type="submission" date="2019-10" db="EMBL/GenBank/DDBJ databases">
        <title>Cognatihalovulum marinum gen. nov. sp. nov., a new member of the family Rhodobacteraceae isolated from deep seawater of the Northwest Indian Ocean.</title>
        <authorList>
            <person name="Ruan C."/>
            <person name="Wang J."/>
            <person name="Zheng X."/>
            <person name="Song L."/>
            <person name="Zhu Y."/>
            <person name="Huang Y."/>
            <person name="Lu Z."/>
            <person name="Du W."/>
            <person name="Huang L."/>
            <person name="Dai X."/>
        </authorList>
    </citation>
    <scope>NUCLEOTIDE SEQUENCE [LARGE SCALE GENOMIC DNA]</scope>
    <source>
        <strain evidence="10 11">2CG4</strain>
    </source>
</reference>
<feature type="transmembrane region" description="Helical" evidence="7">
    <location>
        <begin position="200"/>
        <end position="221"/>
    </location>
</feature>
<evidence type="ECO:0000259" key="9">
    <source>
        <dbReference type="PROSITE" id="PS50928"/>
    </source>
</evidence>
<sequence>MRCSPRRRRSRTPGPAAGSTARYRRSWPRTCPISGWSRRCAPPRTRPASRGSGRGPGSSPKRRSRSTSGRGAVFGFVLGRLLRIVPMLLAVGTALFLLLHATPGGPIVALAGEFADADTVADIERRFGLDRPLHVQYLKFLAGLARGDLGESWFYGEPVLQVLQDRLPATLILVVPSLLLAAGIGVPLGILAARSRRRGLGIMLAALLAFAVPSFWLGHLLRMAFSVEVQWFPVQGMTDARSAADGLRQWLDIARHAVLPVATLTLHQLAYTVLLTRSAIEVERRQPYFMTALAKGNGRRRAEYRHALPNGSPTIVTLFANRVGWFLAGAVLVEVVFAWPGFGQLADAAIRNRDFPLVIGIVLAVTCVTLLANLVADIVYMAIDPRILPHRGARA</sequence>
<evidence type="ECO:0000256" key="5">
    <source>
        <dbReference type="ARBA" id="ARBA00022989"/>
    </source>
</evidence>
<feature type="compositionally biased region" description="Low complexity" evidence="8">
    <location>
        <begin position="42"/>
        <end position="51"/>
    </location>
</feature>
<dbReference type="GO" id="GO:0005886">
    <property type="term" value="C:plasma membrane"/>
    <property type="evidence" value="ECO:0007669"/>
    <property type="project" value="UniProtKB-SubCell"/>
</dbReference>
<feature type="region of interest" description="Disordered" evidence="8">
    <location>
        <begin position="1"/>
        <end position="68"/>
    </location>
</feature>
<dbReference type="Proteomes" id="UP000474957">
    <property type="component" value="Unassembled WGS sequence"/>
</dbReference>
<comment type="caution">
    <text evidence="10">The sequence shown here is derived from an EMBL/GenBank/DDBJ whole genome shotgun (WGS) entry which is preliminary data.</text>
</comment>
<dbReference type="PANTHER" id="PTHR43163">
    <property type="entry name" value="DIPEPTIDE TRANSPORT SYSTEM PERMEASE PROTEIN DPPB-RELATED"/>
    <property type="match status" value="1"/>
</dbReference>
<evidence type="ECO:0000313" key="11">
    <source>
        <dbReference type="Proteomes" id="UP000474957"/>
    </source>
</evidence>
<comment type="similarity">
    <text evidence="7">Belongs to the binding-protein-dependent transport system permease family.</text>
</comment>
<proteinExistence type="inferred from homology"/>
<dbReference type="InterPro" id="IPR045621">
    <property type="entry name" value="BPD_transp_1_N"/>
</dbReference>
<dbReference type="CDD" id="cd06261">
    <property type="entry name" value="TM_PBP2"/>
    <property type="match status" value="1"/>
</dbReference>
<accession>A0A6L5Z3X0</accession>
<evidence type="ECO:0000256" key="3">
    <source>
        <dbReference type="ARBA" id="ARBA00022475"/>
    </source>
</evidence>
<feature type="domain" description="ABC transmembrane type-1" evidence="9">
    <location>
        <begin position="167"/>
        <end position="380"/>
    </location>
</feature>
<keyword evidence="5 7" id="KW-1133">Transmembrane helix</keyword>
<evidence type="ECO:0000256" key="7">
    <source>
        <dbReference type="RuleBase" id="RU363032"/>
    </source>
</evidence>
<comment type="subcellular location">
    <subcellularLocation>
        <location evidence="1 7">Cell membrane</location>
        <topology evidence="1 7">Multi-pass membrane protein</topology>
    </subcellularLocation>
</comment>
<name>A0A6L5Z3X0_9RHOB</name>
<feature type="compositionally biased region" description="Basic residues" evidence="8">
    <location>
        <begin position="1"/>
        <end position="11"/>
    </location>
</feature>
<dbReference type="GO" id="GO:0071916">
    <property type="term" value="F:dipeptide transmembrane transporter activity"/>
    <property type="evidence" value="ECO:0007669"/>
    <property type="project" value="TreeGrafter"/>
</dbReference>
<keyword evidence="11" id="KW-1185">Reference proteome</keyword>
<evidence type="ECO:0000256" key="6">
    <source>
        <dbReference type="ARBA" id="ARBA00023136"/>
    </source>
</evidence>
<feature type="transmembrane region" description="Helical" evidence="7">
    <location>
        <begin position="169"/>
        <end position="193"/>
    </location>
</feature>
<evidence type="ECO:0000256" key="8">
    <source>
        <dbReference type="SAM" id="MobiDB-lite"/>
    </source>
</evidence>
<dbReference type="Pfam" id="PF19300">
    <property type="entry name" value="BPD_transp_1_N"/>
    <property type="match status" value="1"/>
</dbReference>
<gene>
    <name evidence="10" type="ORF">GE300_16765</name>
</gene>
<keyword evidence="2 7" id="KW-0813">Transport</keyword>
<keyword evidence="4 7" id="KW-0812">Transmembrane</keyword>
<organism evidence="10 11">
    <name type="scientific">Halovulum marinum</name>
    <dbReference type="NCBI Taxonomy" id="2662447"/>
    <lineage>
        <taxon>Bacteria</taxon>
        <taxon>Pseudomonadati</taxon>
        <taxon>Pseudomonadota</taxon>
        <taxon>Alphaproteobacteria</taxon>
        <taxon>Rhodobacterales</taxon>
        <taxon>Paracoccaceae</taxon>
        <taxon>Halovulum</taxon>
    </lineage>
</organism>
<dbReference type="PROSITE" id="PS50928">
    <property type="entry name" value="ABC_TM1"/>
    <property type="match status" value="1"/>
</dbReference>
<evidence type="ECO:0000256" key="2">
    <source>
        <dbReference type="ARBA" id="ARBA00022448"/>
    </source>
</evidence>
<feature type="transmembrane region" description="Helical" evidence="7">
    <location>
        <begin position="71"/>
        <end position="99"/>
    </location>
</feature>
<dbReference type="InterPro" id="IPR000515">
    <property type="entry name" value="MetI-like"/>
</dbReference>